<dbReference type="CDD" id="cd01449">
    <property type="entry name" value="TST_Repeat_2"/>
    <property type="match status" value="1"/>
</dbReference>
<dbReference type="AlphaFoldDB" id="A0A098S184"/>
<dbReference type="Pfam" id="PF00581">
    <property type="entry name" value="Rhodanese"/>
    <property type="match status" value="2"/>
</dbReference>
<reference evidence="4 5" key="1">
    <citation type="journal article" date="2014" name="Int. J. Syst. Evol. Microbiol.">
        <title>Phaeodactylibacter xiamenensis gen. nov., sp. nov., a member of the family Saprospiraceae isolated from the marine alga Phaeodactylum tricornutum.</title>
        <authorList>
            <person name="Chen Z.Jr."/>
            <person name="Lei X."/>
            <person name="Lai Q."/>
            <person name="Li Y."/>
            <person name="Zhang B."/>
            <person name="Zhang J."/>
            <person name="Zhang H."/>
            <person name="Yang L."/>
            <person name="Zheng W."/>
            <person name="Tian Y."/>
            <person name="Yu Z."/>
            <person name="Xu H.Jr."/>
            <person name="Zheng T."/>
        </authorList>
    </citation>
    <scope>NUCLEOTIDE SEQUENCE [LARGE SCALE GENOMIC DNA]</scope>
    <source>
        <strain evidence="4 5">KD52</strain>
    </source>
</reference>
<proteinExistence type="predicted"/>
<sequence>MMFRTIISPQELHEKLGRQTWVIIDCRYSLGHPDAGEEAYKKSHIPGASYAHLDRDLSGKVVPGKTGRHPLPSIVKMTQRFSSWGISDGIQVVLYDDRSGAIAARLWWMLRYLGHDRVAVLDGGWRAWEAEGYPVETAIMGAGPRVFKPRERESWVVDADHVQRRLGAENFLLVDSRMPERYRGEDEPIDPVAGHIPGATNFPHTDLVDSEGMWLTPDELEERFQTLVGNDVADEMVFYCGSGVTACRNLLAHHHAGFGDAKLYPGSWSDWITDPERPIERSV</sequence>
<evidence type="ECO:0000256" key="1">
    <source>
        <dbReference type="ARBA" id="ARBA00022679"/>
    </source>
</evidence>
<keyword evidence="4" id="KW-0670">Pyruvate</keyword>
<dbReference type="InterPro" id="IPR045078">
    <property type="entry name" value="TST/MPST-like"/>
</dbReference>
<organism evidence="4 5">
    <name type="scientific">Phaeodactylibacter xiamenensis</name>
    <dbReference type="NCBI Taxonomy" id="1524460"/>
    <lineage>
        <taxon>Bacteria</taxon>
        <taxon>Pseudomonadati</taxon>
        <taxon>Bacteroidota</taxon>
        <taxon>Saprospiria</taxon>
        <taxon>Saprospirales</taxon>
        <taxon>Haliscomenobacteraceae</taxon>
        <taxon>Phaeodactylibacter</taxon>
    </lineage>
</organism>
<feature type="domain" description="Rhodanese" evidence="3">
    <location>
        <begin position="17"/>
        <end position="137"/>
    </location>
</feature>
<evidence type="ECO:0000256" key="2">
    <source>
        <dbReference type="ARBA" id="ARBA00022737"/>
    </source>
</evidence>
<name>A0A098S184_9BACT</name>
<dbReference type="InterPro" id="IPR036873">
    <property type="entry name" value="Rhodanese-like_dom_sf"/>
</dbReference>
<dbReference type="CDD" id="cd01448">
    <property type="entry name" value="TST_Repeat_1"/>
    <property type="match status" value="1"/>
</dbReference>
<evidence type="ECO:0000259" key="3">
    <source>
        <dbReference type="PROSITE" id="PS50206"/>
    </source>
</evidence>
<evidence type="ECO:0000313" key="4">
    <source>
        <dbReference type="EMBL" id="KGE85613.1"/>
    </source>
</evidence>
<dbReference type="InterPro" id="IPR001763">
    <property type="entry name" value="Rhodanese-like_dom"/>
</dbReference>
<protein>
    <submittedName>
        <fullName evidence="4">3-mercaptopyruvate sulfurtransferase</fullName>
    </submittedName>
</protein>
<accession>A0A098S184</accession>
<dbReference type="PANTHER" id="PTHR11364:SF27">
    <property type="entry name" value="SULFURTRANSFERASE"/>
    <property type="match status" value="1"/>
</dbReference>
<comment type="caution">
    <text evidence="4">The sequence shown here is derived from an EMBL/GenBank/DDBJ whole genome shotgun (WGS) entry which is preliminary data.</text>
</comment>
<dbReference type="PANTHER" id="PTHR11364">
    <property type="entry name" value="THIOSULFATE SULFERTANSFERASE"/>
    <property type="match status" value="1"/>
</dbReference>
<dbReference type="STRING" id="1524460.IX84_26335"/>
<feature type="domain" description="Rhodanese" evidence="3">
    <location>
        <begin position="167"/>
        <end position="280"/>
    </location>
</feature>
<evidence type="ECO:0000313" key="5">
    <source>
        <dbReference type="Proteomes" id="UP000029736"/>
    </source>
</evidence>
<dbReference type="SUPFAM" id="SSF52821">
    <property type="entry name" value="Rhodanese/Cell cycle control phosphatase"/>
    <property type="match status" value="2"/>
</dbReference>
<keyword evidence="2" id="KW-0677">Repeat</keyword>
<dbReference type="Proteomes" id="UP000029736">
    <property type="component" value="Unassembled WGS sequence"/>
</dbReference>
<dbReference type="EMBL" id="JPOS01000084">
    <property type="protein sequence ID" value="KGE85613.1"/>
    <property type="molecule type" value="Genomic_DNA"/>
</dbReference>
<dbReference type="GO" id="GO:0004792">
    <property type="term" value="F:thiosulfate-cyanide sulfurtransferase activity"/>
    <property type="evidence" value="ECO:0007669"/>
    <property type="project" value="TreeGrafter"/>
</dbReference>
<keyword evidence="1 4" id="KW-0808">Transferase</keyword>
<keyword evidence="5" id="KW-1185">Reference proteome</keyword>
<gene>
    <name evidence="4" type="ORF">IX84_26335</name>
</gene>
<dbReference type="PROSITE" id="PS50206">
    <property type="entry name" value="RHODANESE_3"/>
    <property type="match status" value="2"/>
</dbReference>
<dbReference type="Gene3D" id="3.40.250.10">
    <property type="entry name" value="Rhodanese-like domain"/>
    <property type="match status" value="2"/>
</dbReference>
<dbReference type="SMART" id="SM00450">
    <property type="entry name" value="RHOD"/>
    <property type="match status" value="2"/>
</dbReference>